<comment type="caution">
    <text evidence="5">The sequence shown here is derived from an EMBL/GenBank/DDBJ whole genome shotgun (WGS) entry which is preliminary data.</text>
</comment>
<comment type="subcellular location">
    <subcellularLocation>
        <location evidence="1">Membrane</location>
    </subcellularLocation>
</comment>
<dbReference type="InterPro" id="IPR004089">
    <property type="entry name" value="MCPsignal_dom"/>
</dbReference>
<dbReference type="Pfam" id="PF10442">
    <property type="entry name" value="FIST_C"/>
    <property type="match status" value="1"/>
</dbReference>
<dbReference type="SMART" id="SM00897">
    <property type="entry name" value="FIST"/>
    <property type="match status" value="1"/>
</dbReference>
<dbReference type="Proteomes" id="UP000281112">
    <property type="component" value="Unassembled WGS sequence"/>
</dbReference>
<dbReference type="GO" id="GO:0007165">
    <property type="term" value="P:signal transduction"/>
    <property type="evidence" value="ECO:0007669"/>
    <property type="project" value="UniProtKB-KW"/>
</dbReference>
<evidence type="ECO:0000313" key="5">
    <source>
        <dbReference type="EMBL" id="RQW65065.1"/>
    </source>
</evidence>
<dbReference type="AlphaFoldDB" id="A0A3N9TN34"/>
<dbReference type="InterPro" id="IPR019494">
    <property type="entry name" value="FIST_C"/>
</dbReference>
<keyword evidence="2 3" id="KW-0807">Transducer</keyword>
<evidence type="ECO:0000256" key="2">
    <source>
        <dbReference type="ARBA" id="ARBA00023224"/>
    </source>
</evidence>
<feature type="domain" description="Methyl-accepting transducer" evidence="4">
    <location>
        <begin position="465"/>
        <end position="675"/>
    </location>
</feature>
<dbReference type="SMART" id="SM00283">
    <property type="entry name" value="MA"/>
    <property type="match status" value="1"/>
</dbReference>
<evidence type="ECO:0000256" key="1">
    <source>
        <dbReference type="ARBA" id="ARBA00004370"/>
    </source>
</evidence>
<dbReference type="SMART" id="SM01204">
    <property type="entry name" value="FIST_C"/>
    <property type="match status" value="1"/>
</dbReference>
<sequence length="678" mass="75483">MRKRMFKLSWRNTIKRDDSMISSPTEYAKVKVISSSQVSPANLAELEFKNANTSLVLAFVSPNLSFETISKKIKDALPFAKHVVCIMSAGELGGKGKDGLYHVASGEWDNIVIQSFSDNMFESVFVASVPLYCEDIKNGQPTLSIQERINKISRDLQNVKPPFSINYLSSLGMVFFDGLSASENFFVQALYNSGLFPCYFIGGSAGGKLDFKQADISIDGVISKNKASMIFTKLKQNIRYGILKSHNYSPTNTKFTIAESDPITRTVTSFLDESSMQLVTPVDALCRHFGCSKEGLSKALTSHTFGVKIGNDIYIRSISNIDVESGNISFFCDFSFGDRLILMKADDFSQSLQKDYDAFKRGKSSPPIAMIANDCILRRLKNEAVLKNIHHFDDIPAVAGFSTFGEFLGVHQNETLTALYLYKTDENTSFSDEYADNFPIQFSNFRSYFNESKLHSYQKMTMLQKRTIDDLSQYRTLLTTMLDSFSGISKYATDSTEILNVIQTQFSTLSTEVKKQASHSQELQSYVDVLKVNSNKIQDILGVINGIAERTNLLALNAAIEAARAGEQGRGFAVVADEVRNLSKNTQESLSTTGDTVDNVYSSIDSIKSVIETTIQLMSRVDESSEGLSSEMNQMLSLSNDASSQIESSIHDIQMVESKMQQIDQDLDVIMRLTNQQL</sequence>
<proteinExistence type="predicted"/>
<dbReference type="SUPFAM" id="SSF58104">
    <property type="entry name" value="Methyl-accepting chemotaxis protein (MCP) signaling domain"/>
    <property type="match status" value="1"/>
</dbReference>
<dbReference type="Gene3D" id="1.10.287.950">
    <property type="entry name" value="Methyl-accepting chemotaxis protein"/>
    <property type="match status" value="1"/>
</dbReference>
<dbReference type="Pfam" id="PF08495">
    <property type="entry name" value="FIST"/>
    <property type="match status" value="1"/>
</dbReference>
<accession>A0A3N9TN34</accession>
<dbReference type="EMBL" id="RJVQ01000001">
    <property type="protein sequence ID" value="RQW65065.1"/>
    <property type="molecule type" value="Genomic_DNA"/>
</dbReference>
<dbReference type="InterPro" id="IPR013702">
    <property type="entry name" value="FIST_domain_N"/>
</dbReference>
<dbReference type="PANTHER" id="PTHR32089:SF112">
    <property type="entry name" value="LYSOZYME-LIKE PROTEIN-RELATED"/>
    <property type="match status" value="1"/>
</dbReference>
<organism evidence="5 6">
    <name type="scientific">Vibrio viridaestus</name>
    <dbReference type="NCBI Taxonomy" id="2487322"/>
    <lineage>
        <taxon>Bacteria</taxon>
        <taxon>Pseudomonadati</taxon>
        <taxon>Pseudomonadota</taxon>
        <taxon>Gammaproteobacteria</taxon>
        <taxon>Vibrionales</taxon>
        <taxon>Vibrionaceae</taxon>
        <taxon>Vibrio</taxon>
    </lineage>
</organism>
<dbReference type="GO" id="GO:0006935">
    <property type="term" value="P:chemotaxis"/>
    <property type="evidence" value="ECO:0007669"/>
    <property type="project" value="UniProtKB-ARBA"/>
</dbReference>
<protein>
    <submittedName>
        <fullName evidence="5">Chemotaxis protein</fullName>
    </submittedName>
</protein>
<reference evidence="5 6" key="1">
    <citation type="submission" date="2018-11" db="EMBL/GenBank/DDBJ databases">
        <title>Vibrio LJC006 sp. nov., isolated from seawater during the bloom of the enteromorpha.</title>
        <authorList>
            <person name="Liang J."/>
        </authorList>
    </citation>
    <scope>NUCLEOTIDE SEQUENCE [LARGE SCALE GENOMIC DNA]</scope>
    <source>
        <strain evidence="5 6">LJC006</strain>
    </source>
</reference>
<dbReference type="PANTHER" id="PTHR32089">
    <property type="entry name" value="METHYL-ACCEPTING CHEMOTAXIS PROTEIN MCPB"/>
    <property type="match status" value="1"/>
</dbReference>
<evidence type="ECO:0000313" key="6">
    <source>
        <dbReference type="Proteomes" id="UP000281112"/>
    </source>
</evidence>
<evidence type="ECO:0000256" key="3">
    <source>
        <dbReference type="PROSITE-ProRule" id="PRU00284"/>
    </source>
</evidence>
<dbReference type="OrthoDB" id="9807948at2"/>
<evidence type="ECO:0000259" key="4">
    <source>
        <dbReference type="PROSITE" id="PS50111"/>
    </source>
</evidence>
<gene>
    <name evidence="5" type="ORF">EES38_03260</name>
</gene>
<name>A0A3N9TN34_9VIBR</name>
<keyword evidence="6" id="KW-1185">Reference proteome</keyword>
<dbReference type="PROSITE" id="PS50111">
    <property type="entry name" value="CHEMOTAXIS_TRANSDUC_2"/>
    <property type="match status" value="1"/>
</dbReference>
<dbReference type="GO" id="GO:0016020">
    <property type="term" value="C:membrane"/>
    <property type="evidence" value="ECO:0007669"/>
    <property type="project" value="UniProtKB-SubCell"/>
</dbReference>
<dbReference type="Pfam" id="PF00015">
    <property type="entry name" value="MCPsignal"/>
    <property type="match status" value="1"/>
</dbReference>